<keyword evidence="1" id="KW-0488">Methylation</keyword>
<evidence type="ECO:0000313" key="4">
    <source>
        <dbReference type="EMBL" id="AOZ07871.1"/>
    </source>
</evidence>
<dbReference type="InterPro" id="IPR045584">
    <property type="entry name" value="Pilin-like"/>
</dbReference>
<dbReference type="InterPro" id="IPR012902">
    <property type="entry name" value="N_methyl_site"/>
</dbReference>
<evidence type="ECO:0000256" key="2">
    <source>
        <dbReference type="SAM" id="Phobius"/>
    </source>
</evidence>
<dbReference type="PANTHER" id="PTHR30093:SF47">
    <property type="entry name" value="TYPE IV PILUS NON-CORE MINOR PILIN PILE"/>
    <property type="match status" value="1"/>
</dbReference>
<dbReference type="PRINTS" id="PR00813">
    <property type="entry name" value="BCTERIALGSPG"/>
</dbReference>
<feature type="transmembrane region" description="Helical" evidence="2">
    <location>
        <begin position="20"/>
        <end position="41"/>
    </location>
</feature>
<reference evidence="4 5" key="1">
    <citation type="submission" date="2016-10" db="EMBL/GenBank/DDBJ databases">
        <title>Complete genome sequences of three Cupriavidus strains isolated from various Malaysian environments.</title>
        <authorList>
            <person name="Abdullah A.A.-A."/>
            <person name="Shafie N.A.H."/>
            <person name="Lau N.S."/>
        </authorList>
    </citation>
    <scope>NUCLEOTIDE SEQUENCE [LARGE SCALE GENOMIC DNA]</scope>
    <source>
        <strain evidence="4 5">USMAA1020</strain>
    </source>
</reference>
<accession>A0ABN4TNI1</accession>
<dbReference type="Pfam" id="PF07963">
    <property type="entry name" value="N_methyl"/>
    <property type="match status" value="1"/>
</dbReference>
<dbReference type="Gene3D" id="3.30.700.10">
    <property type="entry name" value="Glycoprotein, Type 4 Pilin"/>
    <property type="match status" value="1"/>
</dbReference>
<keyword evidence="5" id="KW-1185">Reference proteome</keyword>
<keyword evidence="2" id="KW-0812">Transmembrane</keyword>
<dbReference type="NCBIfam" id="TIGR02532">
    <property type="entry name" value="IV_pilin_GFxxxE"/>
    <property type="match status" value="1"/>
</dbReference>
<dbReference type="InterPro" id="IPR013545">
    <property type="entry name" value="T2SS_protein-GspG_C"/>
</dbReference>
<keyword evidence="2" id="KW-1133">Transmembrane helix</keyword>
<dbReference type="SUPFAM" id="SSF54523">
    <property type="entry name" value="Pili subunits"/>
    <property type="match status" value="1"/>
</dbReference>
<organism evidence="4 5">
    <name type="scientific">Cupriavidus malaysiensis</name>
    <dbReference type="NCBI Taxonomy" id="367825"/>
    <lineage>
        <taxon>Bacteria</taxon>
        <taxon>Pseudomonadati</taxon>
        <taxon>Pseudomonadota</taxon>
        <taxon>Betaproteobacteria</taxon>
        <taxon>Burkholderiales</taxon>
        <taxon>Burkholderiaceae</taxon>
        <taxon>Cupriavidus</taxon>
    </lineage>
</organism>
<evidence type="ECO:0000259" key="3">
    <source>
        <dbReference type="Pfam" id="PF08334"/>
    </source>
</evidence>
<feature type="domain" description="Type II secretion system protein GspG C-terminal" evidence="3">
    <location>
        <begin position="40"/>
        <end position="82"/>
    </location>
</feature>
<protein>
    <submittedName>
        <fullName evidence="4">Type II secretion system protein G</fullName>
    </submittedName>
</protein>
<dbReference type="Proteomes" id="UP000177515">
    <property type="component" value="Chromosome 1"/>
</dbReference>
<dbReference type="PROSITE" id="PS00409">
    <property type="entry name" value="PROKAR_NTER_METHYL"/>
    <property type="match status" value="1"/>
</dbReference>
<dbReference type="PANTHER" id="PTHR30093">
    <property type="entry name" value="GENERAL SECRETION PATHWAY PROTEIN G"/>
    <property type="match status" value="1"/>
</dbReference>
<gene>
    <name evidence="4" type="ORF">BKK80_01290</name>
</gene>
<dbReference type="EMBL" id="CP017754">
    <property type="protein sequence ID" value="AOZ07871.1"/>
    <property type="molecule type" value="Genomic_DNA"/>
</dbReference>
<evidence type="ECO:0000313" key="5">
    <source>
        <dbReference type="Proteomes" id="UP000177515"/>
    </source>
</evidence>
<name>A0ABN4TNI1_9BURK</name>
<sequence length="134" mass="14772">MSGKRSGKLPAKRLRGFTLIELLVVLAIIATLLSIVAPRYVHQSDRAKEAALKQNLSVMRRALDEYYSDTGRYPETLGALTEHRYLRALPLDPVTNRPDSWIPVMGDGEDDKCIVDVKSGAAGTALDGSAYRAW</sequence>
<dbReference type="InterPro" id="IPR000983">
    <property type="entry name" value="Bac_GSPG_pilin"/>
</dbReference>
<evidence type="ECO:0000256" key="1">
    <source>
        <dbReference type="ARBA" id="ARBA00022481"/>
    </source>
</evidence>
<proteinExistence type="predicted"/>
<dbReference type="Pfam" id="PF08334">
    <property type="entry name" value="T2SSG"/>
    <property type="match status" value="1"/>
</dbReference>
<keyword evidence="2" id="KW-0472">Membrane</keyword>